<name>A0ABV7VPM0_9GAMM</name>
<evidence type="ECO:0000313" key="3">
    <source>
        <dbReference type="Proteomes" id="UP001595722"/>
    </source>
</evidence>
<organism evidence="2 3">
    <name type="scientific">Bacterioplanoides pacificum</name>
    <dbReference type="NCBI Taxonomy" id="1171596"/>
    <lineage>
        <taxon>Bacteria</taxon>
        <taxon>Pseudomonadati</taxon>
        <taxon>Pseudomonadota</taxon>
        <taxon>Gammaproteobacteria</taxon>
        <taxon>Oceanospirillales</taxon>
        <taxon>Oceanospirillaceae</taxon>
        <taxon>Bacterioplanoides</taxon>
    </lineage>
</organism>
<protein>
    <recommendedName>
        <fullName evidence="4">DNA polymerase III subunit psi</fullName>
    </recommendedName>
</protein>
<feature type="region of interest" description="Disordered" evidence="1">
    <location>
        <begin position="76"/>
        <end position="103"/>
    </location>
</feature>
<accession>A0ABV7VPM0</accession>
<dbReference type="RefSeq" id="WP_376864053.1">
    <property type="nucleotide sequence ID" value="NZ_JBHRYB010000001.1"/>
</dbReference>
<evidence type="ECO:0000313" key="2">
    <source>
        <dbReference type="EMBL" id="MFC3678496.1"/>
    </source>
</evidence>
<evidence type="ECO:0000256" key="1">
    <source>
        <dbReference type="SAM" id="MobiDB-lite"/>
    </source>
</evidence>
<sequence length="244" mass="27326">MLEQTRLDYLQAMGIRQWMPRQPLPHAPQPRWLPAESAEHHSHEEVEQLAQSHHIPPVMAAELLAVGDAAAKVAESSPLKEATTTAEPAPRSASVPEIPAEASADLTPPRFELHFVRIGQRGLWVCSDSAELDRMMRFAYRVMLGMRQPQDMMPAPLSFRWPFIESSHQDQSTPVALQALSAQWQYFASQGVEYLVAFGEAAHQWLPQAGGELTFYAPNLAEVTTTASEKRRLWLALLRQGQTL</sequence>
<dbReference type="Proteomes" id="UP001595722">
    <property type="component" value="Unassembled WGS sequence"/>
</dbReference>
<dbReference type="EMBL" id="JBHRYB010000001">
    <property type="protein sequence ID" value="MFC3678496.1"/>
    <property type="molecule type" value="Genomic_DNA"/>
</dbReference>
<feature type="compositionally biased region" description="Basic and acidic residues" evidence="1">
    <location>
        <begin position="37"/>
        <end position="46"/>
    </location>
</feature>
<gene>
    <name evidence="2" type="ORF">ACFOMG_00040</name>
</gene>
<keyword evidence="3" id="KW-1185">Reference proteome</keyword>
<proteinExistence type="predicted"/>
<reference evidence="3" key="1">
    <citation type="journal article" date="2019" name="Int. J. Syst. Evol. Microbiol.">
        <title>The Global Catalogue of Microorganisms (GCM) 10K type strain sequencing project: providing services to taxonomists for standard genome sequencing and annotation.</title>
        <authorList>
            <consortium name="The Broad Institute Genomics Platform"/>
            <consortium name="The Broad Institute Genome Sequencing Center for Infectious Disease"/>
            <person name="Wu L."/>
            <person name="Ma J."/>
        </authorList>
    </citation>
    <scope>NUCLEOTIDE SEQUENCE [LARGE SCALE GENOMIC DNA]</scope>
    <source>
        <strain evidence="3">KCTC 42424</strain>
    </source>
</reference>
<comment type="caution">
    <text evidence="2">The sequence shown here is derived from an EMBL/GenBank/DDBJ whole genome shotgun (WGS) entry which is preliminary data.</text>
</comment>
<feature type="region of interest" description="Disordered" evidence="1">
    <location>
        <begin position="21"/>
        <end position="52"/>
    </location>
</feature>
<evidence type="ECO:0008006" key="4">
    <source>
        <dbReference type="Google" id="ProtNLM"/>
    </source>
</evidence>